<gene>
    <name evidence="8" type="ORF">UR08_01765</name>
</gene>
<keyword evidence="4 5" id="KW-0472">Membrane</keyword>
<feature type="transmembrane region" description="Helical" evidence="5">
    <location>
        <begin position="110"/>
        <end position="132"/>
    </location>
</feature>
<evidence type="ECO:0000259" key="7">
    <source>
        <dbReference type="Pfam" id="PF06271"/>
    </source>
</evidence>
<accession>A0A3D8TTD5</accession>
<dbReference type="InterPro" id="IPR006976">
    <property type="entry name" value="VanZ-like"/>
</dbReference>
<proteinExistence type="predicted"/>
<dbReference type="PIRSF" id="PIRSF031578">
    <property type="entry name" value="Uncharacterised_Vanz_RDD-cont"/>
    <property type="match status" value="1"/>
</dbReference>
<name>A0A3D8TTD5_9LIST</name>
<feature type="transmembrane region" description="Helical" evidence="5">
    <location>
        <begin position="333"/>
        <end position="357"/>
    </location>
</feature>
<dbReference type="AlphaFoldDB" id="A0A3D8TTD5"/>
<comment type="caution">
    <text evidence="8">The sequence shown here is derived from an EMBL/GenBank/DDBJ whole genome shotgun (WGS) entry which is preliminary data.</text>
</comment>
<feature type="transmembrane region" description="Helical" evidence="5">
    <location>
        <begin position="174"/>
        <end position="197"/>
    </location>
</feature>
<evidence type="ECO:0000256" key="3">
    <source>
        <dbReference type="ARBA" id="ARBA00022989"/>
    </source>
</evidence>
<dbReference type="Pfam" id="PF06271">
    <property type="entry name" value="RDD"/>
    <property type="match status" value="1"/>
</dbReference>
<evidence type="ECO:0000256" key="2">
    <source>
        <dbReference type="ARBA" id="ARBA00022692"/>
    </source>
</evidence>
<comment type="subcellular location">
    <subcellularLocation>
        <location evidence="1">Membrane</location>
        <topology evidence="1">Multi-pass membrane protein</topology>
    </subcellularLocation>
</comment>
<feature type="transmembrane region" description="Helical" evidence="5">
    <location>
        <begin position="257"/>
        <end position="278"/>
    </location>
</feature>
<dbReference type="InterPro" id="IPR053150">
    <property type="entry name" value="Teicoplanin_resist-assoc"/>
</dbReference>
<dbReference type="EMBL" id="LARY01000001">
    <property type="protein sequence ID" value="RDX02278.1"/>
    <property type="molecule type" value="Genomic_DNA"/>
</dbReference>
<keyword evidence="3 5" id="KW-1133">Transmembrane helix</keyword>
<organism evidence="8 9">
    <name type="scientific">Listeria kieliensis</name>
    <dbReference type="NCBI Taxonomy" id="1621700"/>
    <lineage>
        <taxon>Bacteria</taxon>
        <taxon>Bacillati</taxon>
        <taxon>Bacillota</taxon>
        <taxon>Bacilli</taxon>
        <taxon>Bacillales</taxon>
        <taxon>Listeriaceae</taxon>
        <taxon>Listeria</taxon>
    </lineage>
</organism>
<dbReference type="PANTHER" id="PTHR36834">
    <property type="entry name" value="MEMBRANE PROTEIN-RELATED"/>
    <property type="match status" value="1"/>
</dbReference>
<feature type="transmembrane region" description="Helical" evidence="5">
    <location>
        <begin position="43"/>
        <end position="63"/>
    </location>
</feature>
<sequence length="385" mass="45145">MSSYLFPIEVALIFFPFLALFLTIPFAIYSYRKFGSITFMRVFIIFTFIFYLMSAFFLTLLPLPDMQHIAQMKAPTPQLIPFTFVREFLDQTVFSFSNPATYLRAMVQNIVIQPIFNIFLLFPLGVYLRYYFRVSFKKALVLSFLISLFFEVTQLTGIYGIYPHAYRLFDVDDLMLNTLGGVIGFLMAPLFTFFLPTREAIDSLSTQKSERVSYIRRFLAYLIDWFFIGGIGFILTLTHLLPEQVVSQTTGNSYQHIFYNIIIIFLYFILFPSITNGFTPGKWIVRIRIANISGTRVSFWQLLERYTLFYYLLGGLILVPLNQQVQEMATPQIQLILFFISFLMFFLFALHLIVNFFRKDNRLFYEKMSHTVSISTFQSKNPDVQ</sequence>
<evidence type="ECO:0000256" key="1">
    <source>
        <dbReference type="ARBA" id="ARBA00004141"/>
    </source>
</evidence>
<feature type="transmembrane region" description="Helical" evidence="5">
    <location>
        <begin position="139"/>
        <end position="162"/>
    </location>
</feature>
<feature type="transmembrane region" description="Helical" evidence="5">
    <location>
        <begin position="299"/>
        <end position="321"/>
    </location>
</feature>
<dbReference type="GO" id="GO:0016020">
    <property type="term" value="C:membrane"/>
    <property type="evidence" value="ECO:0007669"/>
    <property type="project" value="UniProtKB-SubCell"/>
</dbReference>
<reference evidence="9" key="1">
    <citation type="submission" date="2015-04" db="EMBL/GenBank/DDBJ databases">
        <authorList>
            <person name="Schardt J."/>
            <person name="Mueller-Herbst S."/>
            <person name="Scherer S."/>
            <person name="Huptas C."/>
        </authorList>
    </citation>
    <scope>NUCLEOTIDE SEQUENCE [LARGE SCALE GENOMIC DNA]</scope>
    <source>
        <strain evidence="9">Kiel-L1</strain>
    </source>
</reference>
<keyword evidence="9" id="KW-1185">Reference proteome</keyword>
<dbReference type="PANTHER" id="PTHR36834:SF1">
    <property type="entry name" value="INTEGRAL MEMBRANE PROTEIN"/>
    <property type="match status" value="1"/>
</dbReference>
<evidence type="ECO:0000259" key="6">
    <source>
        <dbReference type="Pfam" id="PF04892"/>
    </source>
</evidence>
<feature type="domain" description="VanZ-like" evidence="6">
    <location>
        <begin position="48"/>
        <end position="191"/>
    </location>
</feature>
<dbReference type="RefSeq" id="WP_115751953.1">
    <property type="nucleotide sequence ID" value="NZ_LARY01000001.1"/>
</dbReference>
<keyword evidence="2 5" id="KW-0812">Transmembrane</keyword>
<dbReference type="InterPro" id="IPR010432">
    <property type="entry name" value="RDD"/>
</dbReference>
<protein>
    <submittedName>
        <fullName evidence="8">RDD/VanZ family protein</fullName>
    </submittedName>
</protein>
<evidence type="ECO:0000256" key="5">
    <source>
        <dbReference type="SAM" id="Phobius"/>
    </source>
</evidence>
<feature type="transmembrane region" description="Helical" evidence="5">
    <location>
        <begin position="218"/>
        <end position="237"/>
    </location>
</feature>
<dbReference type="Proteomes" id="UP000257055">
    <property type="component" value="Unassembled WGS sequence"/>
</dbReference>
<feature type="domain" description="RDD" evidence="7">
    <location>
        <begin position="213"/>
        <end position="365"/>
    </location>
</feature>
<evidence type="ECO:0000313" key="8">
    <source>
        <dbReference type="EMBL" id="RDX02278.1"/>
    </source>
</evidence>
<evidence type="ECO:0000256" key="4">
    <source>
        <dbReference type="ARBA" id="ARBA00023136"/>
    </source>
</evidence>
<dbReference type="Pfam" id="PF04892">
    <property type="entry name" value="VanZ"/>
    <property type="match status" value="1"/>
</dbReference>
<feature type="transmembrane region" description="Helical" evidence="5">
    <location>
        <begin position="12"/>
        <end position="31"/>
    </location>
</feature>
<evidence type="ECO:0000313" key="9">
    <source>
        <dbReference type="Proteomes" id="UP000257055"/>
    </source>
</evidence>
<dbReference type="InterPro" id="IPR021192">
    <property type="entry name" value="UCP031578_Vanz/RDD"/>
</dbReference>